<evidence type="ECO:0000259" key="20">
    <source>
        <dbReference type="Pfam" id="PF13807"/>
    </source>
</evidence>
<dbReference type="InterPro" id="IPR025669">
    <property type="entry name" value="AAA_dom"/>
</dbReference>
<feature type="domain" description="Polysaccharide chain length determinant N-terminal" evidence="18">
    <location>
        <begin position="21"/>
        <end position="113"/>
    </location>
</feature>
<evidence type="ECO:0000259" key="18">
    <source>
        <dbReference type="Pfam" id="PF02706"/>
    </source>
</evidence>
<dbReference type="RefSeq" id="WP_348397770.1">
    <property type="nucleotide sequence ID" value="NZ_CP136600.1"/>
</dbReference>
<proteinExistence type="inferred from homology"/>
<evidence type="ECO:0000313" key="21">
    <source>
        <dbReference type="EMBL" id="WOH39004.1"/>
    </source>
</evidence>
<evidence type="ECO:0000256" key="11">
    <source>
        <dbReference type="ARBA" id="ARBA00022840"/>
    </source>
</evidence>
<keyword evidence="13 17" id="KW-0472">Membrane</keyword>
<keyword evidence="7 21" id="KW-0808">Transferase</keyword>
<evidence type="ECO:0000256" key="5">
    <source>
        <dbReference type="ARBA" id="ARBA00022475"/>
    </source>
</evidence>
<dbReference type="Pfam" id="PF13807">
    <property type="entry name" value="GNVR"/>
    <property type="match status" value="1"/>
</dbReference>
<evidence type="ECO:0000256" key="10">
    <source>
        <dbReference type="ARBA" id="ARBA00022777"/>
    </source>
</evidence>
<keyword evidence="22" id="KW-1185">Reference proteome</keyword>
<keyword evidence="10" id="KW-0418">Kinase</keyword>
<keyword evidence="14" id="KW-0829">Tyrosine-protein kinase</keyword>
<evidence type="ECO:0000259" key="19">
    <source>
        <dbReference type="Pfam" id="PF13614"/>
    </source>
</evidence>
<dbReference type="Proteomes" id="UP001301442">
    <property type="component" value="Chromosome"/>
</dbReference>
<accession>A0ABZ0GTH9</accession>
<dbReference type="EMBL" id="CP136600">
    <property type="protein sequence ID" value="WOH39004.1"/>
    <property type="molecule type" value="Genomic_DNA"/>
</dbReference>
<keyword evidence="8 17" id="KW-0812">Transmembrane</keyword>
<dbReference type="InterPro" id="IPR032807">
    <property type="entry name" value="GNVR"/>
</dbReference>
<comment type="catalytic activity">
    <reaction evidence="15">
        <text>L-tyrosyl-[protein] + ATP = O-phospho-L-tyrosyl-[protein] + ADP + H(+)</text>
        <dbReference type="Rhea" id="RHEA:10596"/>
        <dbReference type="Rhea" id="RHEA-COMP:10136"/>
        <dbReference type="Rhea" id="RHEA-COMP:20101"/>
        <dbReference type="ChEBI" id="CHEBI:15378"/>
        <dbReference type="ChEBI" id="CHEBI:30616"/>
        <dbReference type="ChEBI" id="CHEBI:46858"/>
        <dbReference type="ChEBI" id="CHEBI:61978"/>
        <dbReference type="ChEBI" id="CHEBI:456216"/>
        <dbReference type="EC" id="2.7.10.2"/>
    </reaction>
</comment>
<dbReference type="Gene3D" id="3.40.50.300">
    <property type="entry name" value="P-loop containing nucleotide triphosphate hydrolases"/>
    <property type="match status" value="1"/>
</dbReference>
<dbReference type="EC" id="2.7.10.2" evidence="4"/>
<evidence type="ECO:0000256" key="15">
    <source>
        <dbReference type="ARBA" id="ARBA00051245"/>
    </source>
</evidence>
<keyword evidence="16" id="KW-0175">Coiled coil</keyword>
<dbReference type="PANTHER" id="PTHR32309:SF13">
    <property type="entry name" value="FERRIC ENTEROBACTIN TRANSPORT PROTEIN FEPE"/>
    <property type="match status" value="1"/>
</dbReference>
<keyword evidence="6" id="KW-0997">Cell inner membrane</keyword>
<reference evidence="21 22" key="1">
    <citation type="submission" date="2023-09" db="EMBL/GenBank/DDBJ databases">
        <authorList>
            <person name="Qi X."/>
        </authorList>
    </citation>
    <scope>NUCLEOTIDE SEQUENCE [LARGE SCALE GENOMIC DNA]</scope>
    <source>
        <strain evidence="21 22">S1-1</strain>
    </source>
</reference>
<evidence type="ECO:0000256" key="2">
    <source>
        <dbReference type="ARBA" id="ARBA00007316"/>
    </source>
</evidence>
<evidence type="ECO:0000256" key="6">
    <source>
        <dbReference type="ARBA" id="ARBA00022519"/>
    </source>
</evidence>
<dbReference type="InterPro" id="IPR005702">
    <property type="entry name" value="Wzc-like_C"/>
</dbReference>
<evidence type="ECO:0000256" key="8">
    <source>
        <dbReference type="ARBA" id="ARBA00022692"/>
    </source>
</evidence>
<evidence type="ECO:0000313" key="22">
    <source>
        <dbReference type="Proteomes" id="UP001301442"/>
    </source>
</evidence>
<sequence>MNQSNQYQANIIPQEHDDSFDDIDFKRLINVVLKFRWQIIALTIVVGLFATIYAYSLTPIYRAAATLHLDSNNSDVDTLSDVYRDSNAGEEYYYTQLEIIRSKAVAELVVKNLTLDKNRLFSVDKQQWLTQNPNFIGLSDTDLEARFAQIQYQRALGYVRGGLDASPIKQTQLVSVSFTSAHPEMTALISNAVGQAYIDNHMQVSIERIEKSATWLNASMSGLKTKLDVSEDRLQAFQEKESLLDIGGIKGLAANEVENLSEQVLAAKQSLKRTEVIHTLFQQYSSIDDIANLPEVLNHPSIKVANQQQRQVEENIAELALTYGKKHPKMISAVADLAREQDNVNKNINRLKITIGNDYQKAKTALVQQEHDLAEAKNKYQKLTRKENQRRELTQDVETNKELYNSFFSRLKETSELQGFEATVGRMIEQAEIPYGPIKPNKKLIITIAMLTATALSIGVILLMEALNSTIRNVTDIETRLGTNLLGIVPLIKQNAKKSPADTPVDHYYFFNADDHAFSESIRTLRTSVQLLSFDKKVKVIAITSTIPNEGKTMVTSNLAFAVGQLEKTILIDTDLRKPKIGKSFNIQSPGLSDFIAGNNLLEECIHHDKKSNLDVITAGTIPPNPQELLASNQFKQLLKELSNKYDKVIIDTPPILAVSDAMIVARQADNLIYVVHADSTKESQIKTSFKRLQQAKLSISGVVLNKVDLDKATEYDDFQGYYDRYGYNS</sequence>
<organism evidence="21 22">
    <name type="scientific">Thalassotalea fonticola</name>
    <dbReference type="NCBI Taxonomy" id="3065649"/>
    <lineage>
        <taxon>Bacteria</taxon>
        <taxon>Pseudomonadati</taxon>
        <taxon>Pseudomonadota</taxon>
        <taxon>Gammaproteobacteria</taxon>
        <taxon>Alteromonadales</taxon>
        <taxon>Colwelliaceae</taxon>
        <taxon>Thalassotalea</taxon>
    </lineage>
</organism>
<dbReference type="GO" id="GO:0004715">
    <property type="term" value="F:non-membrane spanning protein tyrosine kinase activity"/>
    <property type="evidence" value="ECO:0007669"/>
    <property type="project" value="UniProtKB-EC"/>
</dbReference>
<dbReference type="InterPro" id="IPR003856">
    <property type="entry name" value="LPS_length_determ_N"/>
</dbReference>
<dbReference type="Pfam" id="PF13614">
    <property type="entry name" value="AAA_31"/>
    <property type="match status" value="1"/>
</dbReference>
<evidence type="ECO:0000256" key="7">
    <source>
        <dbReference type="ARBA" id="ARBA00022679"/>
    </source>
</evidence>
<evidence type="ECO:0000256" key="16">
    <source>
        <dbReference type="SAM" id="Coils"/>
    </source>
</evidence>
<feature type="domain" description="Tyrosine-protein kinase G-rich" evidence="20">
    <location>
        <begin position="392"/>
        <end position="463"/>
    </location>
</feature>
<comment type="subcellular location">
    <subcellularLocation>
        <location evidence="1">Cell inner membrane</location>
        <topology evidence="1">Multi-pass membrane protein</topology>
    </subcellularLocation>
</comment>
<dbReference type="InterPro" id="IPR027417">
    <property type="entry name" value="P-loop_NTPase"/>
</dbReference>
<name>A0ABZ0GTH9_9GAMM</name>
<feature type="domain" description="AAA" evidence="19">
    <location>
        <begin position="539"/>
        <end position="679"/>
    </location>
</feature>
<comment type="similarity">
    <text evidence="2">Belongs to the CpsD/CapB family.</text>
</comment>
<dbReference type="NCBIfam" id="TIGR01007">
    <property type="entry name" value="eps_fam"/>
    <property type="match status" value="1"/>
</dbReference>
<dbReference type="Pfam" id="PF02706">
    <property type="entry name" value="Wzz"/>
    <property type="match status" value="1"/>
</dbReference>
<keyword evidence="9" id="KW-0547">Nucleotide-binding</keyword>
<evidence type="ECO:0000256" key="14">
    <source>
        <dbReference type="ARBA" id="ARBA00023137"/>
    </source>
</evidence>
<evidence type="ECO:0000256" key="13">
    <source>
        <dbReference type="ARBA" id="ARBA00023136"/>
    </source>
</evidence>
<keyword evidence="11" id="KW-0067">ATP-binding</keyword>
<dbReference type="SUPFAM" id="SSF52540">
    <property type="entry name" value="P-loop containing nucleoside triphosphate hydrolases"/>
    <property type="match status" value="1"/>
</dbReference>
<evidence type="ECO:0000256" key="1">
    <source>
        <dbReference type="ARBA" id="ARBA00004429"/>
    </source>
</evidence>
<dbReference type="PANTHER" id="PTHR32309">
    <property type="entry name" value="TYROSINE-PROTEIN KINASE"/>
    <property type="match status" value="1"/>
</dbReference>
<feature type="transmembrane region" description="Helical" evidence="17">
    <location>
        <begin position="35"/>
        <end position="55"/>
    </location>
</feature>
<keyword evidence="5" id="KW-1003">Cell membrane</keyword>
<feature type="coiled-coil region" evidence="16">
    <location>
        <begin position="302"/>
        <end position="403"/>
    </location>
</feature>
<protein>
    <recommendedName>
        <fullName evidence="4">non-specific protein-tyrosine kinase</fullName>
        <ecNumber evidence="4">2.7.10.2</ecNumber>
    </recommendedName>
</protein>
<evidence type="ECO:0000256" key="17">
    <source>
        <dbReference type="SAM" id="Phobius"/>
    </source>
</evidence>
<evidence type="ECO:0000256" key="9">
    <source>
        <dbReference type="ARBA" id="ARBA00022741"/>
    </source>
</evidence>
<evidence type="ECO:0000256" key="4">
    <source>
        <dbReference type="ARBA" id="ARBA00011903"/>
    </source>
</evidence>
<gene>
    <name evidence="21" type="ORF">RI844_07220</name>
</gene>
<feature type="transmembrane region" description="Helical" evidence="17">
    <location>
        <begin position="444"/>
        <end position="464"/>
    </location>
</feature>
<keyword evidence="12 17" id="KW-1133">Transmembrane helix</keyword>
<evidence type="ECO:0000256" key="3">
    <source>
        <dbReference type="ARBA" id="ARBA00008883"/>
    </source>
</evidence>
<dbReference type="CDD" id="cd05387">
    <property type="entry name" value="BY-kinase"/>
    <property type="match status" value="1"/>
</dbReference>
<comment type="similarity">
    <text evidence="3">Belongs to the etk/wzc family.</text>
</comment>
<dbReference type="InterPro" id="IPR050445">
    <property type="entry name" value="Bact_polysacc_biosynth/exp"/>
</dbReference>
<evidence type="ECO:0000256" key="12">
    <source>
        <dbReference type="ARBA" id="ARBA00022989"/>
    </source>
</evidence>